<feature type="transmembrane region" description="Helical" evidence="7">
    <location>
        <begin position="202"/>
        <end position="225"/>
    </location>
</feature>
<feature type="transmembrane region" description="Helical" evidence="7">
    <location>
        <begin position="322"/>
        <end position="341"/>
    </location>
</feature>
<reference evidence="9 10" key="1">
    <citation type="journal article" date="2014" name="Genome Biol. Evol.">
        <title>Genome degeneration and adaptation in a nascent stage of symbiosis.</title>
        <authorList>
            <person name="Oakeson K.F."/>
            <person name="Gil R."/>
            <person name="Clayton A.L."/>
            <person name="Dunn D.M."/>
            <person name="von Niederhausern A.C."/>
            <person name="Hamil C."/>
            <person name="Aoyagi A."/>
            <person name="Duval B."/>
            <person name="Baca A."/>
            <person name="Silva F.J."/>
            <person name="Vallier A."/>
            <person name="Jackson D.G."/>
            <person name="Latorre A."/>
            <person name="Weiss R.B."/>
            <person name="Heddi A."/>
            <person name="Moya A."/>
            <person name="Dale C."/>
        </authorList>
    </citation>
    <scope>NUCLEOTIDE SEQUENCE [LARGE SCALE GENOMIC DNA]</scope>
    <source>
        <strain evidence="9 10">HS1</strain>
    </source>
</reference>
<dbReference type="Pfam" id="PF07690">
    <property type="entry name" value="MFS_1"/>
    <property type="match status" value="1"/>
</dbReference>
<feature type="transmembrane region" description="Helical" evidence="7">
    <location>
        <begin position="71"/>
        <end position="91"/>
    </location>
</feature>
<feature type="transmembrane region" description="Helical" evidence="7">
    <location>
        <begin position="290"/>
        <end position="310"/>
    </location>
</feature>
<organism evidence="9 10">
    <name type="scientific">Sodalis praecaptivus</name>
    <dbReference type="NCBI Taxonomy" id="1239307"/>
    <lineage>
        <taxon>Bacteria</taxon>
        <taxon>Pseudomonadati</taxon>
        <taxon>Pseudomonadota</taxon>
        <taxon>Gammaproteobacteria</taxon>
        <taxon>Enterobacterales</taxon>
        <taxon>Bruguierivoracaceae</taxon>
        <taxon>Sodalis</taxon>
    </lineage>
</organism>
<dbReference type="GO" id="GO:0022857">
    <property type="term" value="F:transmembrane transporter activity"/>
    <property type="evidence" value="ECO:0007669"/>
    <property type="project" value="InterPro"/>
</dbReference>
<accession>W0HU82</accession>
<name>W0HU82_9GAMM</name>
<keyword evidence="6 7" id="KW-0472">Membrane</keyword>
<dbReference type="KEGG" id="sod:Sant_2367"/>
<comment type="subcellular location">
    <subcellularLocation>
        <location evidence="1">Cell membrane</location>
        <topology evidence="1">Multi-pass membrane protein</topology>
    </subcellularLocation>
</comment>
<sequence>MVDSDVNREAAAGNAASQTAVTTARQLRLTLISSVVGTALEWYDFYLYGTAAALIFNHLFFPQLSPLSGTLAAFASYGVGFLVRPLGGLFWGYIGDKYGRRPVLIGTLVLMGVSTTAIGLLPGYGSIGFAAPLLLTLLRLLQGFGAGAEFSSAITLNAEKAPAHRRGYYASWSGVGIGCGVLLSASAFALAQQLPQASFNAWGWRIPFLLSILAVLVGGAIRLYVTESPIFNKLEQRHQLARAPFITVWQTQRRHFFVALGARMAENTAGFFLQVWSLSYVTQTLHVPNVVPVTGVLLGSGIGCITIPLFGALSDRIGRKPVYIGGAILFGVGMFPYFWLLNTGNPLLIILAMIAMIALANYSMFSVQAAYFAELFNSATRVTAISMSREISSIFAGGLAPIIASSLLLWSNGNYAAVAWYMVALSVITVVALCYGPETRGCSLDDH</sequence>
<feature type="transmembrane region" description="Helical" evidence="7">
    <location>
        <begin position="127"/>
        <end position="148"/>
    </location>
</feature>
<keyword evidence="5 7" id="KW-1133">Transmembrane helix</keyword>
<dbReference type="InterPro" id="IPR036259">
    <property type="entry name" value="MFS_trans_sf"/>
</dbReference>
<feature type="transmembrane region" description="Helical" evidence="7">
    <location>
        <begin position="169"/>
        <end position="190"/>
    </location>
</feature>
<gene>
    <name evidence="9" type="ORF">Sant_2367</name>
</gene>
<dbReference type="RefSeq" id="WP_025422552.1">
    <property type="nucleotide sequence ID" value="NZ_CP006569.1"/>
</dbReference>
<keyword evidence="2" id="KW-0813">Transport</keyword>
<dbReference type="PANTHER" id="PTHR43045:SF1">
    <property type="entry name" value="SHIKIMATE TRANSPORTER"/>
    <property type="match status" value="1"/>
</dbReference>
<evidence type="ECO:0000256" key="1">
    <source>
        <dbReference type="ARBA" id="ARBA00004651"/>
    </source>
</evidence>
<dbReference type="SUPFAM" id="SSF103473">
    <property type="entry name" value="MFS general substrate transporter"/>
    <property type="match status" value="1"/>
</dbReference>
<feature type="transmembrane region" description="Helical" evidence="7">
    <location>
        <begin position="256"/>
        <end position="278"/>
    </location>
</feature>
<dbReference type="GO" id="GO:0005886">
    <property type="term" value="C:plasma membrane"/>
    <property type="evidence" value="ECO:0007669"/>
    <property type="project" value="UniProtKB-SubCell"/>
</dbReference>
<evidence type="ECO:0000313" key="9">
    <source>
        <dbReference type="EMBL" id="AHF77411.1"/>
    </source>
</evidence>
<dbReference type="AlphaFoldDB" id="W0HU82"/>
<dbReference type="CDD" id="cd17369">
    <property type="entry name" value="MFS_ShiA_like"/>
    <property type="match status" value="1"/>
</dbReference>
<feature type="transmembrane region" description="Helical" evidence="7">
    <location>
        <begin position="417"/>
        <end position="435"/>
    </location>
</feature>
<dbReference type="Gene3D" id="1.20.1250.20">
    <property type="entry name" value="MFS general substrate transporter like domains"/>
    <property type="match status" value="2"/>
</dbReference>
<feature type="transmembrane region" description="Helical" evidence="7">
    <location>
        <begin position="103"/>
        <end position="121"/>
    </location>
</feature>
<feature type="domain" description="Major facilitator superfamily (MFS) profile" evidence="8">
    <location>
        <begin position="30"/>
        <end position="440"/>
    </location>
</feature>
<feature type="transmembrane region" description="Helical" evidence="7">
    <location>
        <begin position="394"/>
        <end position="411"/>
    </location>
</feature>
<evidence type="ECO:0000313" key="10">
    <source>
        <dbReference type="Proteomes" id="UP000019028"/>
    </source>
</evidence>
<dbReference type="InterPro" id="IPR005829">
    <property type="entry name" value="Sugar_transporter_CS"/>
</dbReference>
<dbReference type="InterPro" id="IPR011701">
    <property type="entry name" value="MFS"/>
</dbReference>
<dbReference type="PANTHER" id="PTHR43045">
    <property type="entry name" value="SHIKIMATE TRANSPORTER"/>
    <property type="match status" value="1"/>
</dbReference>
<evidence type="ECO:0000256" key="5">
    <source>
        <dbReference type="ARBA" id="ARBA00022989"/>
    </source>
</evidence>
<evidence type="ECO:0000256" key="2">
    <source>
        <dbReference type="ARBA" id="ARBA00022448"/>
    </source>
</evidence>
<keyword evidence="10" id="KW-1185">Reference proteome</keyword>
<keyword evidence="4 7" id="KW-0812">Transmembrane</keyword>
<feature type="transmembrane region" description="Helical" evidence="7">
    <location>
        <begin position="347"/>
        <end position="373"/>
    </location>
</feature>
<dbReference type="Proteomes" id="UP000019028">
    <property type="component" value="Chromosome"/>
</dbReference>
<dbReference type="PROSITE" id="PS00217">
    <property type="entry name" value="SUGAR_TRANSPORT_2"/>
    <property type="match status" value="1"/>
</dbReference>
<evidence type="ECO:0000256" key="6">
    <source>
        <dbReference type="ARBA" id="ARBA00023136"/>
    </source>
</evidence>
<evidence type="ECO:0000256" key="4">
    <source>
        <dbReference type="ARBA" id="ARBA00022692"/>
    </source>
</evidence>
<dbReference type="PATRIC" id="fig|1239307.3.peg.2629"/>
<evidence type="ECO:0000256" key="7">
    <source>
        <dbReference type="SAM" id="Phobius"/>
    </source>
</evidence>
<dbReference type="InterPro" id="IPR020846">
    <property type="entry name" value="MFS_dom"/>
</dbReference>
<evidence type="ECO:0000259" key="8">
    <source>
        <dbReference type="PROSITE" id="PS50850"/>
    </source>
</evidence>
<proteinExistence type="predicted"/>
<dbReference type="EMBL" id="CP006569">
    <property type="protein sequence ID" value="AHF77411.1"/>
    <property type="molecule type" value="Genomic_DNA"/>
</dbReference>
<dbReference type="PROSITE" id="PS50850">
    <property type="entry name" value="MFS"/>
    <property type="match status" value="1"/>
</dbReference>
<dbReference type="OrthoDB" id="3690818at2"/>
<dbReference type="HOGENOM" id="CLU_001265_39_5_6"/>
<evidence type="ECO:0000256" key="3">
    <source>
        <dbReference type="ARBA" id="ARBA00022475"/>
    </source>
</evidence>
<keyword evidence="3" id="KW-1003">Cell membrane</keyword>
<protein>
    <submittedName>
        <fullName evidence="9">Putative permease</fullName>
    </submittedName>
</protein>